<dbReference type="InterPro" id="IPR016187">
    <property type="entry name" value="CTDL_fold"/>
</dbReference>
<accession>A0A6P4ZAQ2</accession>
<dbReference type="AlphaFoldDB" id="A0A6P4ZAQ2"/>
<evidence type="ECO:0000313" key="7">
    <source>
        <dbReference type="RefSeq" id="XP_019633708.1"/>
    </source>
</evidence>
<dbReference type="GO" id="GO:0008061">
    <property type="term" value="F:chitin binding"/>
    <property type="evidence" value="ECO:0007669"/>
    <property type="project" value="InterPro"/>
</dbReference>
<dbReference type="SUPFAM" id="SSF56436">
    <property type="entry name" value="C-type lectin-like"/>
    <property type="match status" value="1"/>
</dbReference>
<dbReference type="InterPro" id="IPR018378">
    <property type="entry name" value="C-type_lectin_CS"/>
</dbReference>
<dbReference type="PROSITE" id="PS50041">
    <property type="entry name" value="C_TYPE_LECTIN_2"/>
    <property type="match status" value="1"/>
</dbReference>
<evidence type="ECO:0000313" key="8">
    <source>
        <dbReference type="RefSeq" id="XP_019633709.1"/>
    </source>
</evidence>
<dbReference type="Proteomes" id="UP000515135">
    <property type="component" value="Unplaced"/>
</dbReference>
<evidence type="ECO:0000256" key="4">
    <source>
        <dbReference type="SAM" id="SignalP"/>
    </source>
</evidence>
<keyword evidence="2" id="KW-1015">Disulfide bond</keyword>
<dbReference type="OrthoDB" id="8950604at2759"/>
<evidence type="ECO:0000313" key="9">
    <source>
        <dbReference type="RefSeq" id="XP_019633710.1"/>
    </source>
</evidence>
<dbReference type="PANTHER" id="PTHR22799:SF6">
    <property type="entry name" value="C-TYPE LECTIN DOMAIN FAMILY 4 MEMBER M-LIKE"/>
    <property type="match status" value="1"/>
</dbReference>
<proteinExistence type="predicted"/>
<evidence type="ECO:0000313" key="6">
    <source>
        <dbReference type="Proteomes" id="UP000515135"/>
    </source>
</evidence>
<keyword evidence="1" id="KW-0430">Lectin</keyword>
<feature type="coiled-coil region" evidence="3">
    <location>
        <begin position="291"/>
        <end position="325"/>
    </location>
</feature>
<feature type="chain" id="PRO_5044647651" evidence="4">
    <location>
        <begin position="24"/>
        <end position="744"/>
    </location>
</feature>
<dbReference type="Pfam" id="PF00059">
    <property type="entry name" value="Lectin_C"/>
    <property type="match status" value="1"/>
</dbReference>
<evidence type="ECO:0000256" key="2">
    <source>
        <dbReference type="ARBA" id="ARBA00023157"/>
    </source>
</evidence>
<feature type="domain" description="C-type lectin" evidence="5">
    <location>
        <begin position="490"/>
        <end position="621"/>
    </location>
</feature>
<dbReference type="CDD" id="cd00037">
    <property type="entry name" value="CLECT"/>
    <property type="match status" value="1"/>
</dbReference>
<keyword evidence="4" id="KW-0732">Signal</keyword>
<organism evidence="6 7">
    <name type="scientific">Branchiostoma belcheri</name>
    <name type="common">Amphioxus</name>
    <dbReference type="NCBI Taxonomy" id="7741"/>
    <lineage>
        <taxon>Eukaryota</taxon>
        <taxon>Metazoa</taxon>
        <taxon>Chordata</taxon>
        <taxon>Cephalochordata</taxon>
        <taxon>Leptocardii</taxon>
        <taxon>Amphioxiformes</taxon>
        <taxon>Branchiostomatidae</taxon>
        <taxon>Branchiostoma</taxon>
    </lineage>
</organism>
<dbReference type="SMART" id="SM00270">
    <property type="entry name" value="ChtBD1"/>
    <property type="match status" value="2"/>
</dbReference>
<evidence type="ECO:0000259" key="5">
    <source>
        <dbReference type="PROSITE" id="PS50041"/>
    </source>
</evidence>
<dbReference type="RefSeq" id="XP_019633709.1">
    <property type="nucleotide sequence ID" value="XM_019778150.1"/>
</dbReference>
<gene>
    <name evidence="7 8 9" type="primary">LOC109477101</name>
</gene>
<dbReference type="InterPro" id="IPR051663">
    <property type="entry name" value="CLec_Tetranectin-domain"/>
</dbReference>
<evidence type="ECO:0000256" key="1">
    <source>
        <dbReference type="ARBA" id="ARBA00022734"/>
    </source>
</evidence>
<dbReference type="GeneID" id="109477101"/>
<dbReference type="PANTHER" id="PTHR22799">
    <property type="entry name" value="TETRANECTIN-RELATED"/>
    <property type="match status" value="1"/>
</dbReference>
<dbReference type="SMART" id="SM00034">
    <property type="entry name" value="CLECT"/>
    <property type="match status" value="1"/>
</dbReference>
<name>A0A6P4ZAQ2_BRABE</name>
<dbReference type="InterPro" id="IPR001304">
    <property type="entry name" value="C-type_lectin-like"/>
</dbReference>
<reference evidence="7 8" key="1">
    <citation type="submission" date="2025-04" db="UniProtKB">
        <authorList>
            <consortium name="RefSeq"/>
        </authorList>
    </citation>
    <scope>IDENTIFICATION</scope>
    <source>
        <tissue evidence="7 8">Gonad</tissue>
    </source>
</reference>
<keyword evidence="3" id="KW-0175">Coiled coil</keyword>
<evidence type="ECO:0000256" key="3">
    <source>
        <dbReference type="SAM" id="Coils"/>
    </source>
</evidence>
<protein>
    <submittedName>
        <fullName evidence="7 8">C-type lectin domain family 4 member M-like isoform X1</fullName>
    </submittedName>
</protein>
<dbReference type="InterPro" id="IPR001002">
    <property type="entry name" value="Chitin-bd_1"/>
</dbReference>
<feature type="signal peptide" evidence="4">
    <location>
        <begin position="1"/>
        <end position="23"/>
    </location>
</feature>
<dbReference type="KEGG" id="bbel:109477101"/>
<keyword evidence="6" id="KW-1185">Reference proteome</keyword>
<dbReference type="RefSeq" id="XP_019633710.1">
    <property type="nucleotide sequence ID" value="XM_019778151.1"/>
</dbReference>
<dbReference type="Gene3D" id="3.10.100.10">
    <property type="entry name" value="Mannose-Binding Protein A, subunit A"/>
    <property type="match status" value="1"/>
</dbReference>
<dbReference type="CDD" id="cd10909">
    <property type="entry name" value="ChtBD1_GH18_2"/>
    <property type="match status" value="2"/>
</dbReference>
<dbReference type="InterPro" id="IPR016186">
    <property type="entry name" value="C-type_lectin-like/link_sf"/>
</dbReference>
<sequence length="744" mass="83386">MRVLGAILLGCALLLPATSSAAAMEKQQELLERAEDILYDLQEITEEEDALDGRVADNAETPTVEEEKENDEGLIMKKGCEDHQEGHEWGTSEHDNCYCQLEGPDLFRFCYHVDCLPGSEIVRDSKGLWDCPGGFSTADSSEKRANMSMLEDSLLQILEGEDYLDLGVADDEETPAVAEENALDLRGEADEGLIKKTGCEGHQLGEQWGSSDHNCICGGADRFCYPVVCLPGSQIKPDSKGLLRCEVDSSKRDITGSALGVTERENLKRAALGVFTEVVGLVGFALDREESAQTTQQLNEIQGQIRELDRKIDDLTRSVSDLQLGQQYLQQVILYARDEQRLTNALDTLARMRISNGQYAGSDIQGWADSVLSHYSDGINNVLLNLLNMVEPQSSVFGGKSLFQIYHQQLDKGGKGDLEQYSIKMRQKAGQVYGLIGGGYCAWIAALRIKGRQDKIPAMVREWKRKLSSVKERLQTYTVYGTCEDGYQLKYRKCYKAFDIRKTWTHASAYCKRQGVGGNLAMPKDRNINDFLIQLKNAKSSKWAFWFGLNDRQREGKWKWNDGTSLGSYNYWSPIEPNNGGKSFWGQYKNPEDCAEYFRKKWKKSNWNDAPCHLLRYFICERFPNSLLNVKKWRDDNRCGGSYTTAGITAECNPDGIKPCCSPKKWCGKTAAHCDCAGCVDYRNKVKKWRKDYRCGGRYTTAGGIRAECNPDGHAPCCSPHNWCGSTAAHCDCAGCVDYRNKGK</sequence>
<dbReference type="RefSeq" id="XP_019633708.1">
    <property type="nucleotide sequence ID" value="XM_019778149.1"/>
</dbReference>
<dbReference type="GO" id="GO:0030246">
    <property type="term" value="F:carbohydrate binding"/>
    <property type="evidence" value="ECO:0007669"/>
    <property type="project" value="UniProtKB-KW"/>
</dbReference>
<dbReference type="PROSITE" id="PS00615">
    <property type="entry name" value="C_TYPE_LECTIN_1"/>
    <property type="match status" value="1"/>
</dbReference>